<proteinExistence type="predicted"/>
<dbReference type="EMBL" id="WOBO01000014">
    <property type="protein sequence ID" value="MUK46109.1"/>
    <property type="molecule type" value="Genomic_DNA"/>
</dbReference>
<dbReference type="GO" id="GO:1901135">
    <property type="term" value="P:carbohydrate derivative metabolic process"/>
    <property type="evidence" value="ECO:0007669"/>
    <property type="project" value="UniProtKB-ARBA"/>
</dbReference>
<dbReference type="InterPro" id="IPR001296">
    <property type="entry name" value="Glyco_trans_1"/>
</dbReference>
<organism evidence="2 3">
    <name type="scientific">Aliivibrio fischeri</name>
    <name type="common">Vibrio fischeri</name>
    <dbReference type="NCBI Taxonomy" id="668"/>
    <lineage>
        <taxon>Bacteria</taxon>
        <taxon>Pseudomonadati</taxon>
        <taxon>Pseudomonadota</taxon>
        <taxon>Gammaproteobacteria</taxon>
        <taxon>Vibrionales</taxon>
        <taxon>Vibrionaceae</taxon>
        <taxon>Aliivibrio</taxon>
    </lineage>
</organism>
<protein>
    <submittedName>
        <fullName evidence="2">Glycosyltransferase</fullName>
    </submittedName>
</protein>
<sequence length="379" mass="43240">MKSLIFVNSGEAGGAEKVVSILSNNFSIDDVGLVFINDNVFYEFNNNMEVFILNKNKNKNLIALAIELKKIIKRNDIITVQSHMYRSNYINILAKLLGSKHKVQIVNCDCVSTKYVDGLKSIVSKFLIRTLYPFSDLTITKSKAMLEDLKLYSNIKNSIVINNPVDIERINELKHEPSLYFNRDDYKFEKILVNVGRFHEQKRQKDIIEALSMLDESYGLVLIGDGEHLQACKKLVIELNLSDRVVFTGKVKNPFSILSQCDVFVMSSSCEGFPNALAEAMACSLPIISSDHLSGAKEILSLKGNFLDIKQYNDNYSIEEYGVLYPVGNVEELIKSIKYIFDNNMIECYQKKSILRVKEYDISKSIKVYQDVINSYKYD</sequence>
<dbReference type="Pfam" id="PF00534">
    <property type="entry name" value="Glycos_transf_1"/>
    <property type="match status" value="1"/>
</dbReference>
<name>A0A6N3YXS9_ALIFS</name>
<accession>A0A6N3YXS9</accession>
<dbReference type="CDD" id="cd03811">
    <property type="entry name" value="GT4_GT28_WabH-like"/>
    <property type="match status" value="1"/>
</dbReference>
<evidence type="ECO:0000313" key="3">
    <source>
        <dbReference type="Proteomes" id="UP000435323"/>
    </source>
</evidence>
<dbReference type="Gene3D" id="3.40.50.2000">
    <property type="entry name" value="Glycogen Phosphorylase B"/>
    <property type="match status" value="2"/>
</dbReference>
<reference evidence="2 3" key="1">
    <citation type="submission" date="2019-11" db="EMBL/GenBank/DDBJ databases">
        <title>Using colonization assays and comparative genomics to discover symbiosis behaviors and factors in Vibrio fischeri.</title>
        <authorList>
            <person name="Bongrand C."/>
            <person name="Moriano-Gutierrez S."/>
            <person name="Arevalo P."/>
            <person name="Mcfall-Ngai M."/>
            <person name="Visick K."/>
            <person name="Polz M.F."/>
            <person name="Ruby E.G."/>
        </authorList>
    </citation>
    <scope>NUCLEOTIDE SEQUENCE [LARGE SCALE GENOMIC DNA]</scope>
    <source>
        <strain evidence="3">emors.3.2</strain>
    </source>
</reference>
<evidence type="ECO:0000259" key="1">
    <source>
        <dbReference type="Pfam" id="PF00534"/>
    </source>
</evidence>
<dbReference type="RefSeq" id="WP_155656876.1">
    <property type="nucleotide sequence ID" value="NZ_WOBO01000014.1"/>
</dbReference>
<gene>
    <name evidence="2" type="ORF">GNP77_12030</name>
</gene>
<dbReference type="SUPFAM" id="SSF53756">
    <property type="entry name" value="UDP-Glycosyltransferase/glycogen phosphorylase"/>
    <property type="match status" value="1"/>
</dbReference>
<feature type="domain" description="Glycosyl transferase family 1" evidence="1">
    <location>
        <begin position="189"/>
        <end position="344"/>
    </location>
</feature>
<dbReference type="PANTHER" id="PTHR12526:SF630">
    <property type="entry name" value="GLYCOSYLTRANSFERASE"/>
    <property type="match status" value="1"/>
</dbReference>
<keyword evidence="2" id="KW-0808">Transferase</keyword>
<dbReference type="AlphaFoldDB" id="A0A6N3YXS9"/>
<dbReference type="Proteomes" id="UP000435323">
    <property type="component" value="Unassembled WGS sequence"/>
</dbReference>
<dbReference type="GO" id="GO:0016757">
    <property type="term" value="F:glycosyltransferase activity"/>
    <property type="evidence" value="ECO:0007669"/>
    <property type="project" value="InterPro"/>
</dbReference>
<dbReference type="PANTHER" id="PTHR12526">
    <property type="entry name" value="GLYCOSYLTRANSFERASE"/>
    <property type="match status" value="1"/>
</dbReference>
<evidence type="ECO:0000313" key="2">
    <source>
        <dbReference type="EMBL" id="MUK46109.1"/>
    </source>
</evidence>
<comment type="caution">
    <text evidence="2">The sequence shown here is derived from an EMBL/GenBank/DDBJ whole genome shotgun (WGS) entry which is preliminary data.</text>
</comment>